<gene>
    <name evidence="2" type="ORF">C7K08_07885</name>
</gene>
<dbReference type="STRING" id="1910958.BTM30_02040"/>
<dbReference type="SMART" id="SM00065">
    <property type="entry name" value="GAF"/>
    <property type="match status" value="1"/>
</dbReference>
<reference evidence="3" key="1">
    <citation type="submission" date="2018-03" db="EMBL/GenBank/DDBJ databases">
        <title>Ecological and genomic features of two cosmopolitan and abundant freshwater picocyanobacteria.</title>
        <authorList>
            <person name="Cabello-Yeves P.J."/>
            <person name="Picazo A."/>
            <person name="Camacho A."/>
            <person name="Callieri C."/>
            <person name="Rosselli R."/>
            <person name="Roda-Garcia J."/>
            <person name="Coutinho F.H."/>
            <person name="Rodriguez-Valera F."/>
        </authorList>
    </citation>
    <scope>NUCLEOTIDE SEQUENCE [LARGE SCALE GENOMIC DNA]</scope>
    <source>
        <strain evidence="3">Tous</strain>
    </source>
</reference>
<evidence type="ECO:0000313" key="3">
    <source>
        <dbReference type="Proteomes" id="UP000240206"/>
    </source>
</evidence>
<feature type="domain" description="GAF" evidence="1">
    <location>
        <begin position="26"/>
        <end position="168"/>
    </location>
</feature>
<proteinExistence type="predicted"/>
<dbReference type="InterPro" id="IPR029016">
    <property type="entry name" value="GAF-like_dom_sf"/>
</dbReference>
<dbReference type="Pfam" id="PF01590">
    <property type="entry name" value="GAF"/>
    <property type="match status" value="1"/>
</dbReference>
<evidence type="ECO:0000313" key="2">
    <source>
        <dbReference type="EMBL" id="PSI01448.1"/>
    </source>
</evidence>
<accession>A0A2P7EE10</accession>
<comment type="caution">
    <text evidence="2">The sequence shown here is derived from an EMBL/GenBank/DDBJ whole genome shotgun (WGS) entry which is preliminary data.</text>
</comment>
<dbReference type="Gene3D" id="3.30.450.40">
    <property type="match status" value="1"/>
</dbReference>
<dbReference type="EMBL" id="PXVC01000031">
    <property type="protein sequence ID" value="PSI01448.1"/>
    <property type="molecule type" value="Genomic_DNA"/>
</dbReference>
<organism evidence="2 3">
    <name type="scientific">Synechococcus lacustris str. Tous</name>
    <dbReference type="NCBI Taxonomy" id="1910958"/>
    <lineage>
        <taxon>Bacteria</taxon>
        <taxon>Bacillati</taxon>
        <taxon>Cyanobacteriota</taxon>
        <taxon>Cyanophyceae</taxon>
        <taxon>Synechococcales</taxon>
        <taxon>Synechococcaceae</taxon>
        <taxon>Synechococcus</taxon>
    </lineage>
</organism>
<dbReference type="InterPro" id="IPR003018">
    <property type="entry name" value="GAF"/>
</dbReference>
<dbReference type="PANTHER" id="PTHR43102:SF2">
    <property type="entry name" value="GAF DOMAIN-CONTAINING PROTEIN"/>
    <property type="match status" value="1"/>
</dbReference>
<evidence type="ECO:0000259" key="1">
    <source>
        <dbReference type="SMART" id="SM00065"/>
    </source>
</evidence>
<name>A0A2P7EE10_9SYNE</name>
<dbReference type="PANTHER" id="PTHR43102">
    <property type="entry name" value="SLR1143 PROTEIN"/>
    <property type="match status" value="1"/>
</dbReference>
<dbReference type="SUPFAM" id="SSF55781">
    <property type="entry name" value="GAF domain-like"/>
    <property type="match status" value="1"/>
</dbReference>
<protein>
    <submittedName>
        <fullName evidence="2">Diguanylate cyclase</fullName>
    </submittedName>
</protein>
<dbReference type="AlphaFoldDB" id="A0A2P7EE10"/>
<dbReference type="Proteomes" id="UP000240206">
    <property type="component" value="Unassembled WGS sequence"/>
</dbReference>
<keyword evidence="3" id="KW-1185">Reference proteome</keyword>
<dbReference type="RefSeq" id="WP_106500095.1">
    <property type="nucleotide sequence ID" value="NZ_PXVC01000031.1"/>
</dbReference>
<sequence length="254" mass="29236">MKAASIPFNEADRLHALQEYRILGTQPEQSYNDLTLIAAEVCDTPIALMSLVDENKQWFKAKVGVDVLETPRDWSFCAHAIHTFEPLIVEDALNDQRFHDNPLVCGEPNIRFYGGFPLQNNQDHRIGTLCVIDRTPKSLNKSQIKIMEALARQAVSFLDLRLRAVRLLDSYCSLDHSPNIISTCSYCRKAKNEDGQWQYLDQYLSKRSSLNFSHGVCDACMEDQFPEVLEIWKQDEKEKFRNNYRSKINSKTEG</sequence>